<dbReference type="Proteomes" id="UP000198034">
    <property type="component" value="Unassembled WGS sequence"/>
</dbReference>
<accession>A0A2D0AHP5</accession>
<organism evidence="1 2">
    <name type="scientific">Flavobacterium columnare</name>
    <dbReference type="NCBI Taxonomy" id="996"/>
    <lineage>
        <taxon>Bacteria</taxon>
        <taxon>Pseudomonadati</taxon>
        <taxon>Bacteroidota</taxon>
        <taxon>Flavobacteriia</taxon>
        <taxon>Flavobacteriales</taxon>
        <taxon>Flavobacteriaceae</taxon>
        <taxon>Flavobacterium</taxon>
    </lineage>
</organism>
<evidence type="ECO:0000313" key="1">
    <source>
        <dbReference type="EMBL" id="OWP75686.1"/>
    </source>
</evidence>
<dbReference type="OrthoDB" id="1373937at2"/>
<evidence type="ECO:0000313" key="2">
    <source>
        <dbReference type="Proteomes" id="UP000198034"/>
    </source>
</evidence>
<protein>
    <submittedName>
        <fullName evidence="1">Uncharacterized protein</fullName>
    </submittedName>
</protein>
<name>A0A2D0AHP5_9FLAO</name>
<proteinExistence type="predicted"/>
<reference evidence="1 2" key="1">
    <citation type="journal article" date="2017" name="Infect. Genet. Evol.">
        <title>Comparative genome analysis of fish pathogen Flavobacterium columnare reveals extensive sequence diversity within the species.</title>
        <authorList>
            <person name="Kayansamruaj P."/>
            <person name="Dong H.T."/>
            <person name="Hirono I."/>
            <person name="Kondo H."/>
            <person name="Senapin S."/>
            <person name="Rodkhum C."/>
        </authorList>
    </citation>
    <scope>NUCLEOTIDE SEQUENCE [LARGE SCALE GENOMIC DNA]</scope>
    <source>
        <strain evidence="1 2">1214</strain>
    </source>
</reference>
<dbReference type="EMBL" id="MTCY01000037">
    <property type="protein sequence ID" value="OWP75686.1"/>
    <property type="molecule type" value="Genomic_DNA"/>
</dbReference>
<gene>
    <name evidence="1" type="ORF">BWK62_11500</name>
</gene>
<dbReference type="AlphaFoldDB" id="A0A2D0AHP5"/>
<comment type="caution">
    <text evidence="1">The sequence shown here is derived from an EMBL/GenBank/DDBJ whole genome shotgun (WGS) entry which is preliminary data.</text>
</comment>
<sequence>MGNITNLIKEVARNNRIIETFAAKVIKINLEKKSLHSDQDAYTIDIMRSDGAIINNVRLKADIQNKEQGILLIPKKDSWVLASIIEGVETRAFISQYSEIERTVVRIKKDEKQYFEMETDASKCNILFKEKKDKSNDSDTKPEYNKRAQFEIDASTENSKITTAFYDKDGKEISKTVQTGTQQQTILSTVNGSNVKERVKCTLTSAGTPNLSIQFNDQDAKEKQKVVIDETHTEITVKDGYKAEITKDNVTFMNNDLTFEMKDKFKIKAGGKDLLSQLNALIELLKPLTTNPMSIGSTPLTPDKYKKFDELKTNIGKILE</sequence>